<keyword evidence="4 8" id="KW-0574">Periplasm</keyword>
<comment type="function">
    <text evidence="8">Functions as both a chaperone and a metalloprotease. Maintains the integrity of the outer membrane by promoting either the assembly or the elimination of outer membrane proteins, depending on their folding state.</text>
</comment>
<feature type="chain" id="PRO_5017841153" description="Putative beta-barrel assembly-enhancing protease" evidence="8">
    <location>
        <begin position="27"/>
        <end position="488"/>
    </location>
</feature>
<dbReference type="Pfam" id="PF01435">
    <property type="entry name" value="Peptidase_M48"/>
    <property type="match status" value="1"/>
</dbReference>
<gene>
    <name evidence="10" type="ORF">DXV75_04580</name>
</gene>
<evidence type="ECO:0000256" key="6">
    <source>
        <dbReference type="ARBA" id="ARBA00022833"/>
    </source>
</evidence>
<evidence type="ECO:0000313" key="11">
    <source>
        <dbReference type="Proteomes" id="UP000256561"/>
    </source>
</evidence>
<dbReference type="GO" id="GO:0016020">
    <property type="term" value="C:membrane"/>
    <property type="evidence" value="ECO:0007669"/>
    <property type="project" value="InterPro"/>
</dbReference>
<dbReference type="Gene3D" id="3.30.2010.10">
    <property type="entry name" value="Metalloproteases ('zincins'), catalytic domain"/>
    <property type="match status" value="1"/>
</dbReference>
<feature type="active site" description="Proton donor" evidence="8">
    <location>
        <position position="207"/>
    </location>
</feature>
<feature type="binding site" evidence="8">
    <location>
        <position position="203"/>
    </location>
    <ligand>
        <name>Zn(2+)</name>
        <dbReference type="ChEBI" id="CHEBI:29105"/>
        <note>catalytic</note>
    </ligand>
</feature>
<dbReference type="CDD" id="cd07333">
    <property type="entry name" value="M48C_bepA_like"/>
    <property type="match status" value="1"/>
</dbReference>
<dbReference type="Gene3D" id="1.25.40.10">
    <property type="entry name" value="Tetratricopeptide repeat domain"/>
    <property type="match status" value="2"/>
</dbReference>
<dbReference type="SUPFAM" id="SSF48452">
    <property type="entry name" value="TPR-like"/>
    <property type="match status" value="1"/>
</dbReference>
<feature type="active site" evidence="8">
    <location>
        <position position="139"/>
    </location>
</feature>
<dbReference type="GO" id="GO:0051603">
    <property type="term" value="P:proteolysis involved in protein catabolic process"/>
    <property type="evidence" value="ECO:0007669"/>
    <property type="project" value="TreeGrafter"/>
</dbReference>
<evidence type="ECO:0000256" key="1">
    <source>
        <dbReference type="ARBA" id="ARBA00022670"/>
    </source>
</evidence>
<protein>
    <recommendedName>
        <fullName evidence="8">Putative beta-barrel assembly-enhancing protease</fullName>
        <ecNumber evidence="8">3.4.-.-</ecNumber>
    </recommendedName>
</protein>
<feature type="binding site" evidence="8">
    <location>
        <position position="142"/>
    </location>
    <ligand>
        <name>Zn(2+)</name>
        <dbReference type="ChEBI" id="CHEBI:29105"/>
        <note>catalytic</note>
    </ligand>
</feature>
<keyword evidence="6 8" id="KW-0862">Zinc</keyword>
<feature type="binding site" evidence="8">
    <location>
        <position position="138"/>
    </location>
    <ligand>
        <name>Zn(2+)</name>
        <dbReference type="ChEBI" id="CHEBI:29105"/>
        <note>catalytic</note>
    </ligand>
</feature>
<dbReference type="InterPro" id="IPR011990">
    <property type="entry name" value="TPR-like_helical_dom_sf"/>
</dbReference>
<keyword evidence="11" id="KW-1185">Reference proteome</keyword>
<comment type="subcellular location">
    <subcellularLocation>
        <location evidence="8">Periplasm</location>
    </subcellularLocation>
</comment>
<dbReference type="EC" id="3.4.-.-" evidence="8"/>
<feature type="domain" description="Peptidase M48" evidence="9">
    <location>
        <begin position="74"/>
        <end position="261"/>
    </location>
</feature>
<evidence type="ECO:0000256" key="8">
    <source>
        <dbReference type="HAMAP-Rule" id="MF_00997"/>
    </source>
</evidence>
<keyword evidence="3 8" id="KW-0732">Signal</keyword>
<proteinExistence type="inferred from homology"/>
<evidence type="ECO:0000256" key="7">
    <source>
        <dbReference type="ARBA" id="ARBA00023049"/>
    </source>
</evidence>
<evidence type="ECO:0000259" key="9">
    <source>
        <dbReference type="Pfam" id="PF01435"/>
    </source>
</evidence>
<dbReference type="InterPro" id="IPR051156">
    <property type="entry name" value="Mito/Outer_Membr_Metalloprot"/>
</dbReference>
<sequence length="488" mass="55066" precursor="true">MRSIVRKGIKSGFFILGMSLAAIAHSQTQNDKNILPEIGVVASEVMPLDKEILVGDAVMRQMRSQAPLIADPILDEYLQDLGNRLVAYADNAKFPFRFFWVNNNDINAFAFFGGHIGVHSGLIYRAKNESELASVLAHEIAHVTQRHIARRMQAQQRSSPLALASMLGGVLLAIANPEAGMAAISAGQAASAQLQIDYTRSNEQEADRIGIAMLARAGFDPRGAATFFSTLASQYRMVSRPPARLLSHPLTESRIADARSRVDDYPAVNLPQNLSFELARARVVARYTFDSEYSLEYFKAMVEKSTYSMREAGLYGLGIAYLRNEQFDQARKIIIDDLLAKDPENLFYLDVATDISLAQRKFDEAVARLQPHLQRTPRNQVLVLNQANALNEARRYEESIALLKDFLLVHREHELAYQMLSEAYKGAKQFQDMHQSKAEVYALYGAYSRAVDELQYAYNFSGESHLEKQRIRARIKQLREEEERLKRL</sequence>
<accession>A0A3D8MBH5</accession>
<evidence type="ECO:0000256" key="3">
    <source>
        <dbReference type="ARBA" id="ARBA00022729"/>
    </source>
</evidence>
<organism evidence="10 11">
    <name type="scientific">Alteromonas aestuariivivens</name>
    <dbReference type="NCBI Taxonomy" id="1938339"/>
    <lineage>
        <taxon>Bacteria</taxon>
        <taxon>Pseudomonadati</taxon>
        <taxon>Pseudomonadota</taxon>
        <taxon>Gammaproteobacteria</taxon>
        <taxon>Alteromonadales</taxon>
        <taxon>Alteromonadaceae</taxon>
        <taxon>Alteromonas/Salinimonas group</taxon>
        <taxon>Alteromonas</taxon>
    </lineage>
</organism>
<keyword evidence="7 8" id="KW-0482">Metalloprotease</keyword>
<dbReference type="RefSeq" id="WP_115592486.1">
    <property type="nucleotide sequence ID" value="NZ_QRHA01000003.1"/>
</dbReference>
<dbReference type="PANTHER" id="PTHR22726:SF1">
    <property type="entry name" value="METALLOENDOPEPTIDASE OMA1, MITOCHONDRIAL"/>
    <property type="match status" value="1"/>
</dbReference>
<comment type="similarity">
    <text evidence="8">Belongs to the peptidase M48 family. BepA subfamily.</text>
</comment>
<evidence type="ECO:0000256" key="2">
    <source>
        <dbReference type="ARBA" id="ARBA00022723"/>
    </source>
</evidence>
<dbReference type="InterPro" id="IPR001915">
    <property type="entry name" value="Peptidase_M48"/>
</dbReference>
<comment type="caution">
    <text evidence="10">The sequence shown here is derived from an EMBL/GenBank/DDBJ whole genome shotgun (WGS) entry which is preliminary data.</text>
</comment>
<comment type="cofactor">
    <cofactor evidence="8">
        <name>Zn(2+)</name>
        <dbReference type="ChEBI" id="CHEBI:29105"/>
    </cofactor>
    <text evidence="8">Binds 1 zinc ion per subunit.</text>
</comment>
<dbReference type="GO" id="GO:0042597">
    <property type="term" value="C:periplasmic space"/>
    <property type="evidence" value="ECO:0007669"/>
    <property type="project" value="UniProtKB-SubCell"/>
</dbReference>
<dbReference type="Proteomes" id="UP000256561">
    <property type="component" value="Unassembled WGS sequence"/>
</dbReference>
<name>A0A3D8MBH5_9ALTE</name>
<reference evidence="11" key="1">
    <citation type="submission" date="2018-08" db="EMBL/GenBank/DDBJ databases">
        <authorList>
            <person name="Zhang J."/>
            <person name="Du Z.-J."/>
        </authorList>
    </citation>
    <scope>NUCLEOTIDE SEQUENCE [LARGE SCALE GENOMIC DNA]</scope>
    <source>
        <strain evidence="11">KCTC 52655</strain>
    </source>
</reference>
<dbReference type="OrthoDB" id="9810445at2"/>
<evidence type="ECO:0000313" key="10">
    <source>
        <dbReference type="EMBL" id="RDV27587.1"/>
    </source>
</evidence>
<dbReference type="InterPro" id="IPR030873">
    <property type="entry name" value="Protease_BepA"/>
</dbReference>
<dbReference type="GO" id="GO:0004222">
    <property type="term" value="F:metalloendopeptidase activity"/>
    <property type="evidence" value="ECO:0007669"/>
    <property type="project" value="InterPro"/>
</dbReference>
<feature type="signal peptide" evidence="8">
    <location>
        <begin position="1"/>
        <end position="26"/>
    </location>
</feature>
<dbReference type="EMBL" id="QRHA01000003">
    <property type="protein sequence ID" value="RDV27587.1"/>
    <property type="molecule type" value="Genomic_DNA"/>
</dbReference>
<evidence type="ECO:0000256" key="4">
    <source>
        <dbReference type="ARBA" id="ARBA00022764"/>
    </source>
</evidence>
<keyword evidence="1 8" id="KW-0645">Protease</keyword>
<dbReference type="AlphaFoldDB" id="A0A3D8MBH5"/>
<dbReference type="HAMAP" id="MF_00997">
    <property type="entry name" value="Protease_BepA"/>
    <property type="match status" value="1"/>
</dbReference>
<evidence type="ECO:0000256" key="5">
    <source>
        <dbReference type="ARBA" id="ARBA00022801"/>
    </source>
</evidence>
<keyword evidence="2 8" id="KW-0479">Metal-binding</keyword>
<dbReference type="GO" id="GO:0008270">
    <property type="term" value="F:zinc ion binding"/>
    <property type="evidence" value="ECO:0007669"/>
    <property type="project" value="UniProtKB-UniRule"/>
</dbReference>
<dbReference type="PANTHER" id="PTHR22726">
    <property type="entry name" value="METALLOENDOPEPTIDASE OMA1"/>
    <property type="match status" value="1"/>
</dbReference>
<keyword evidence="5 8" id="KW-0378">Hydrolase</keyword>